<dbReference type="AlphaFoldDB" id="A0A9P3B2H5"/>
<protein>
    <submittedName>
        <fullName evidence="2">Uncharacterized protein</fullName>
    </submittedName>
</protein>
<evidence type="ECO:0000256" key="1">
    <source>
        <dbReference type="SAM" id="SignalP"/>
    </source>
</evidence>
<evidence type="ECO:0000313" key="2">
    <source>
        <dbReference type="EMBL" id="GIJ82145.1"/>
    </source>
</evidence>
<keyword evidence="1" id="KW-0732">Signal</keyword>
<dbReference type="OrthoDB" id="4434399at2759"/>
<gene>
    <name evidence="2" type="ORF">Asppvi_000648</name>
</gene>
<reference evidence="2 3" key="1">
    <citation type="submission" date="2018-10" db="EMBL/GenBank/DDBJ databases">
        <title>Pan-genome distribution and transcriptional activeness of fungal secondary metabolism genes in Aspergillus section Fumigati.</title>
        <authorList>
            <person name="Takahashi H."/>
            <person name="Umemura M."/>
            <person name="Ninomiya A."/>
            <person name="Kusuya Y."/>
            <person name="Urayama S."/>
            <person name="Shimizu M."/>
            <person name="Watanabe A."/>
            <person name="Kamei K."/>
            <person name="Yaguchi T."/>
            <person name="Hagiwara D."/>
        </authorList>
    </citation>
    <scope>NUCLEOTIDE SEQUENCE [LARGE SCALE GENOMIC DNA]</scope>
    <source>
        <strain evidence="2 3">IFM 55266</strain>
    </source>
</reference>
<feature type="signal peptide" evidence="1">
    <location>
        <begin position="1"/>
        <end position="20"/>
    </location>
</feature>
<evidence type="ECO:0000313" key="3">
    <source>
        <dbReference type="Proteomes" id="UP001043456"/>
    </source>
</evidence>
<keyword evidence="3" id="KW-1185">Reference proteome</keyword>
<sequence>MKVPFSSVLLATLAVTPSLGSLFEHQSDVLAAIKDLARDPNSRGWIQLSDTGHRIQSVNGKGVVLDEIQLTAAQEAELRSSFAAQVDQIMAHSDSSPAFTKEERSLLDKKSPGCADWASLCDEPYDCYKWNCDDCFKINPIGSCYSYS</sequence>
<dbReference type="Proteomes" id="UP001043456">
    <property type="component" value="Unassembled WGS sequence"/>
</dbReference>
<comment type="caution">
    <text evidence="2">The sequence shown here is derived from an EMBL/GenBank/DDBJ whole genome shotgun (WGS) entry which is preliminary data.</text>
</comment>
<dbReference type="EMBL" id="BHVY01000001">
    <property type="protein sequence ID" value="GIJ82145.1"/>
    <property type="molecule type" value="Genomic_DNA"/>
</dbReference>
<accession>A0A9P3B2H5</accession>
<dbReference type="GeneID" id="66999261"/>
<proteinExistence type="predicted"/>
<name>A0A9P3B2H5_9EURO</name>
<organism evidence="2 3">
    <name type="scientific">Aspergillus pseudoviridinutans</name>
    <dbReference type="NCBI Taxonomy" id="1517512"/>
    <lineage>
        <taxon>Eukaryota</taxon>
        <taxon>Fungi</taxon>
        <taxon>Dikarya</taxon>
        <taxon>Ascomycota</taxon>
        <taxon>Pezizomycotina</taxon>
        <taxon>Eurotiomycetes</taxon>
        <taxon>Eurotiomycetidae</taxon>
        <taxon>Eurotiales</taxon>
        <taxon>Aspergillaceae</taxon>
        <taxon>Aspergillus</taxon>
        <taxon>Aspergillus subgen. Fumigati</taxon>
    </lineage>
</organism>
<dbReference type="RefSeq" id="XP_043152892.1">
    <property type="nucleotide sequence ID" value="XM_043296957.1"/>
</dbReference>
<feature type="chain" id="PRO_5040349007" evidence="1">
    <location>
        <begin position="21"/>
        <end position="148"/>
    </location>
</feature>